<reference evidence="2" key="1">
    <citation type="submission" date="2019-06" db="EMBL/GenBank/DDBJ databases">
        <authorList>
            <person name="Zheng W."/>
        </authorList>
    </citation>
    <scope>NUCLEOTIDE SEQUENCE</scope>
    <source>
        <strain evidence="2">QDHG01</strain>
    </source>
</reference>
<keyword evidence="3" id="KW-1185">Reference proteome</keyword>
<evidence type="ECO:0000313" key="2">
    <source>
        <dbReference type="EMBL" id="TNV71077.1"/>
    </source>
</evidence>
<keyword evidence="1" id="KW-1133">Transmembrane helix</keyword>
<keyword evidence="1" id="KW-0472">Membrane</keyword>
<dbReference type="AlphaFoldDB" id="A0A8J8N9X9"/>
<evidence type="ECO:0000313" key="3">
    <source>
        <dbReference type="Proteomes" id="UP000785679"/>
    </source>
</evidence>
<protein>
    <submittedName>
        <fullName evidence="2">Uncharacterized protein</fullName>
    </submittedName>
</protein>
<comment type="caution">
    <text evidence="2">The sequence shown here is derived from an EMBL/GenBank/DDBJ whole genome shotgun (WGS) entry which is preliminary data.</text>
</comment>
<evidence type="ECO:0000256" key="1">
    <source>
        <dbReference type="SAM" id="Phobius"/>
    </source>
</evidence>
<name>A0A8J8N9X9_HALGN</name>
<accession>A0A8J8N9X9</accession>
<organism evidence="2 3">
    <name type="scientific">Halteria grandinella</name>
    <dbReference type="NCBI Taxonomy" id="5974"/>
    <lineage>
        <taxon>Eukaryota</taxon>
        <taxon>Sar</taxon>
        <taxon>Alveolata</taxon>
        <taxon>Ciliophora</taxon>
        <taxon>Intramacronucleata</taxon>
        <taxon>Spirotrichea</taxon>
        <taxon>Stichotrichia</taxon>
        <taxon>Sporadotrichida</taxon>
        <taxon>Halteriidae</taxon>
        <taxon>Halteria</taxon>
    </lineage>
</organism>
<keyword evidence="1" id="KW-0812">Transmembrane</keyword>
<sequence>MSLFNIQAKNLVNNRNQYSLFQTACHKGCLIPSLTNSKLSSRVIYINFNLTIIHLNIILYNQYILN</sequence>
<feature type="transmembrane region" description="Helical" evidence="1">
    <location>
        <begin position="43"/>
        <end position="63"/>
    </location>
</feature>
<gene>
    <name evidence="2" type="ORF">FGO68_gene16671</name>
</gene>
<proteinExistence type="predicted"/>
<dbReference type="Proteomes" id="UP000785679">
    <property type="component" value="Unassembled WGS sequence"/>
</dbReference>
<dbReference type="EMBL" id="RRYP01030797">
    <property type="protein sequence ID" value="TNV71077.1"/>
    <property type="molecule type" value="Genomic_DNA"/>
</dbReference>